<evidence type="ECO:0000313" key="2">
    <source>
        <dbReference type="EMBL" id="OGF77536.1"/>
    </source>
</evidence>
<keyword evidence="1" id="KW-0732">Signal</keyword>
<feature type="signal peptide" evidence="1">
    <location>
        <begin position="1"/>
        <end position="24"/>
    </location>
</feature>
<accession>A0A1F5WPF1</accession>
<evidence type="ECO:0000313" key="3">
    <source>
        <dbReference type="Proteomes" id="UP000177723"/>
    </source>
</evidence>
<dbReference type="AlphaFoldDB" id="A0A1F5WPF1"/>
<comment type="caution">
    <text evidence="2">The sequence shown here is derived from an EMBL/GenBank/DDBJ whole genome shotgun (WGS) entry which is preliminary data.</text>
</comment>
<reference evidence="2 3" key="1">
    <citation type="journal article" date="2016" name="Nat. Commun.">
        <title>Thousands of microbial genomes shed light on interconnected biogeochemical processes in an aquifer system.</title>
        <authorList>
            <person name="Anantharaman K."/>
            <person name="Brown C.T."/>
            <person name="Hug L.A."/>
            <person name="Sharon I."/>
            <person name="Castelle C.J."/>
            <person name="Probst A.J."/>
            <person name="Thomas B.C."/>
            <person name="Singh A."/>
            <person name="Wilkins M.J."/>
            <person name="Karaoz U."/>
            <person name="Brodie E.L."/>
            <person name="Williams K.H."/>
            <person name="Hubbard S.S."/>
            <person name="Banfield J.F."/>
        </authorList>
    </citation>
    <scope>NUCLEOTIDE SEQUENCE [LARGE SCALE GENOMIC DNA]</scope>
</reference>
<organism evidence="2 3">
    <name type="scientific">Candidatus Giovannonibacteria bacterium RIFCSPHIGHO2_12_FULL_43_15</name>
    <dbReference type="NCBI Taxonomy" id="1798341"/>
    <lineage>
        <taxon>Bacteria</taxon>
        <taxon>Candidatus Giovannoniibacteriota</taxon>
    </lineage>
</organism>
<gene>
    <name evidence="2" type="ORF">A3F23_01000</name>
</gene>
<proteinExistence type="predicted"/>
<name>A0A1F5WPF1_9BACT</name>
<protein>
    <submittedName>
        <fullName evidence="2">Uncharacterized protein</fullName>
    </submittedName>
</protein>
<dbReference type="EMBL" id="MFHT01000017">
    <property type="protein sequence ID" value="OGF77536.1"/>
    <property type="molecule type" value="Genomic_DNA"/>
</dbReference>
<feature type="chain" id="PRO_5009522170" evidence="1">
    <location>
        <begin position="25"/>
        <end position="157"/>
    </location>
</feature>
<evidence type="ECO:0000256" key="1">
    <source>
        <dbReference type="SAM" id="SignalP"/>
    </source>
</evidence>
<sequence>MKKGMFFGLVAVLLAAGFSAEVFAGGGHRGGSNPGWHGNRGRVVVVQRRGGNSGLRDLGILGLGVGGGILLDRYVLRPDPYYPIYGPTARPVYGPAYPRAYGSRYDLPSCADLPTDVEQDRCEKAQQRAAEREQERIVRERLRNAERLGEELGRSRY</sequence>
<dbReference type="Proteomes" id="UP000177723">
    <property type="component" value="Unassembled WGS sequence"/>
</dbReference>